<reference evidence="1 2" key="1">
    <citation type="submission" date="2010-05" db="EMBL/GenBank/DDBJ databases">
        <title>The Genome Sequence of Thecamonas trahens ATCC 50062.</title>
        <authorList>
            <consortium name="The Broad Institute Genome Sequencing Platform"/>
            <person name="Russ C."/>
            <person name="Cuomo C."/>
            <person name="Shea T."/>
            <person name="Young S.K."/>
            <person name="Zeng Q."/>
            <person name="Koehrsen M."/>
            <person name="Haas B."/>
            <person name="Borodovsky M."/>
            <person name="Guigo R."/>
            <person name="Alvarado L."/>
            <person name="Berlin A."/>
            <person name="Bochicchio J."/>
            <person name="Borenstein D."/>
            <person name="Chapman S."/>
            <person name="Chen Z."/>
            <person name="Freedman E."/>
            <person name="Gellesch M."/>
            <person name="Goldberg J."/>
            <person name="Griggs A."/>
            <person name="Gujja S."/>
            <person name="Heilman E."/>
            <person name="Heiman D."/>
            <person name="Hepburn T."/>
            <person name="Howarth C."/>
            <person name="Jen D."/>
            <person name="Larson L."/>
            <person name="Mehta T."/>
            <person name="Park D."/>
            <person name="Pearson M."/>
            <person name="Roberts A."/>
            <person name="Saif S."/>
            <person name="Shenoy N."/>
            <person name="Sisk P."/>
            <person name="Stolte C."/>
            <person name="Sykes S."/>
            <person name="Thomson T."/>
            <person name="Walk T."/>
            <person name="White J."/>
            <person name="Yandava C."/>
            <person name="Burger G."/>
            <person name="Gray M.W."/>
            <person name="Holland P.W.H."/>
            <person name="King N."/>
            <person name="Lang F.B.F."/>
            <person name="Roger A.J."/>
            <person name="Ruiz-Trillo I."/>
            <person name="Lander E."/>
            <person name="Nusbaum C."/>
        </authorList>
    </citation>
    <scope>NUCLEOTIDE SEQUENCE [LARGE SCALE GENOMIC DNA]</scope>
    <source>
        <strain evidence="1 2">ATCC 50062</strain>
    </source>
</reference>
<dbReference type="PANTHER" id="PTHR38566:SF1">
    <property type="entry name" value="CHROMOSOME UNDETERMINED SCAFFOLD_18, WHOLE GENOME SHOTGUN SEQUENCE"/>
    <property type="match status" value="1"/>
</dbReference>
<dbReference type="PANTHER" id="PTHR38566">
    <property type="entry name" value="RNA_LIG_T4_1 DOMAIN-CONTAINING PROTEIN"/>
    <property type="match status" value="1"/>
</dbReference>
<proteinExistence type="predicted"/>
<sequence length="367" mass="40619">MVIRGLDKFTGLTATDEDDVSEAPERKRLFFAGGRSHLEADTLFVTTKSNGENAKATLREIGGEWWVLAGSKNVCLACPVATDPRTVYNNTDPTIPSWKILNAFHEYVTGVVRDELDALEELGRVLHDNHYVVLFEFNNATHEHLFPIEADFLDGFAIRGVGSAAIDPVTTFALFDKYQFPAVKVEKRAVAELDDIVAEVRADTTTEGVVVYFMLDGEVIGLLKVKSDFYTLARATREQFKRLGNSVFRALKALQPRAPSGAVREAVTISRATLTDVENRIRRRMARMDQIPSYETDHEAWAARAVAFCHYWLDNVYNKAPLTIEARKAAIEASRAKFGTLYAKFYAQYVPGAEVEAGVAGASGGGL</sequence>
<keyword evidence="2" id="KW-1185">Reference proteome</keyword>
<dbReference type="AlphaFoldDB" id="A0A0L0DMH7"/>
<accession>A0A0L0DMH7</accession>
<gene>
    <name evidence="1" type="ORF">AMSG_08445</name>
</gene>
<organism evidence="1 2">
    <name type="scientific">Thecamonas trahens ATCC 50062</name>
    <dbReference type="NCBI Taxonomy" id="461836"/>
    <lineage>
        <taxon>Eukaryota</taxon>
        <taxon>Apusozoa</taxon>
        <taxon>Apusomonadida</taxon>
        <taxon>Apusomonadidae</taxon>
        <taxon>Thecamonas</taxon>
    </lineage>
</organism>
<protein>
    <recommendedName>
        <fullName evidence="3">T4 RNA ligase 1-like N-terminal domain-containing protein</fullName>
    </recommendedName>
</protein>
<dbReference type="OMA" id="ATHEHLF"/>
<evidence type="ECO:0008006" key="3">
    <source>
        <dbReference type="Google" id="ProtNLM"/>
    </source>
</evidence>
<dbReference type="EMBL" id="GL349474">
    <property type="protein sequence ID" value="KNC52583.1"/>
    <property type="molecule type" value="Genomic_DNA"/>
</dbReference>
<dbReference type="Proteomes" id="UP000054408">
    <property type="component" value="Unassembled WGS sequence"/>
</dbReference>
<name>A0A0L0DMH7_THETB</name>
<evidence type="ECO:0000313" key="1">
    <source>
        <dbReference type="EMBL" id="KNC52583.1"/>
    </source>
</evidence>
<dbReference type="OrthoDB" id="430647at2759"/>
<dbReference type="GeneID" id="25567138"/>
<dbReference type="RefSeq" id="XP_013755143.1">
    <property type="nucleotide sequence ID" value="XM_013899689.1"/>
</dbReference>
<evidence type="ECO:0000313" key="2">
    <source>
        <dbReference type="Proteomes" id="UP000054408"/>
    </source>
</evidence>